<dbReference type="EMBL" id="QQAZ01000006">
    <property type="protein sequence ID" value="RDI49807.1"/>
    <property type="molecule type" value="Genomic_DNA"/>
</dbReference>
<dbReference type="SUPFAM" id="SSF47413">
    <property type="entry name" value="lambda repressor-like DNA-binding domains"/>
    <property type="match status" value="1"/>
</dbReference>
<accession>A0A370H1U3</accession>
<proteinExistence type="predicted"/>
<organism evidence="2 3">
    <name type="scientific">Nocardia mexicana</name>
    <dbReference type="NCBI Taxonomy" id="279262"/>
    <lineage>
        <taxon>Bacteria</taxon>
        <taxon>Bacillati</taxon>
        <taxon>Actinomycetota</taxon>
        <taxon>Actinomycetes</taxon>
        <taxon>Mycobacteriales</taxon>
        <taxon>Nocardiaceae</taxon>
        <taxon>Nocardia</taxon>
    </lineage>
</organism>
<dbReference type="Gene3D" id="1.10.260.40">
    <property type="entry name" value="lambda repressor-like DNA-binding domains"/>
    <property type="match status" value="1"/>
</dbReference>
<dbReference type="InterPro" id="IPR010982">
    <property type="entry name" value="Lambda_DNA-bd_dom_sf"/>
</dbReference>
<gene>
    <name evidence="2" type="ORF">DFR68_106244</name>
</gene>
<dbReference type="AlphaFoldDB" id="A0A370H1U3"/>
<evidence type="ECO:0000313" key="3">
    <source>
        <dbReference type="Proteomes" id="UP000255355"/>
    </source>
</evidence>
<dbReference type="GO" id="GO:0003677">
    <property type="term" value="F:DNA binding"/>
    <property type="evidence" value="ECO:0007669"/>
    <property type="project" value="InterPro"/>
</dbReference>
<dbReference type="Pfam" id="PF19054">
    <property type="entry name" value="DUF5753"/>
    <property type="match status" value="1"/>
</dbReference>
<feature type="domain" description="HTH cro/C1-type" evidence="1">
    <location>
        <begin position="19"/>
        <end position="74"/>
    </location>
</feature>
<comment type="caution">
    <text evidence="2">The sequence shown here is derived from an EMBL/GenBank/DDBJ whole genome shotgun (WGS) entry which is preliminary data.</text>
</comment>
<dbReference type="SMART" id="SM00530">
    <property type="entry name" value="HTH_XRE"/>
    <property type="match status" value="1"/>
</dbReference>
<evidence type="ECO:0000259" key="1">
    <source>
        <dbReference type="PROSITE" id="PS50943"/>
    </source>
</evidence>
<dbReference type="RefSeq" id="WP_068018138.1">
    <property type="nucleotide sequence ID" value="NZ_QQAZ01000006.1"/>
</dbReference>
<sequence length="297" mass="33525">MTEDDQPSTLTRRQLGRLLREAREGIGLTIQKAAPLVELSKSALQRMEAGEVVRIRVRDVQALCELYEMSPEETKRAVELAEQAQVKSWYTAFGGLYSDSTFNMYVGLESAAEHLVVYNEIIPGLLQTADYARELISAYFQNKDPEDIARRVELRMRRQAIVTRKAVPVKLEVLLHESALHRLVGGPQVMATVLRHVAETSKRPNVSLRILPFSAGVIWGLLPETFSILQFGTDAKGKPVEPPLVYLEGSASTNDLYLEKPDDVRRYQRLVSAMQDASLDETKSRDLLRQVARRYEA</sequence>
<protein>
    <submittedName>
        <fullName evidence="2">Helix-turn-helix protein</fullName>
    </submittedName>
</protein>
<dbReference type="STRING" id="1210089.GCA_001613165_02410"/>
<evidence type="ECO:0000313" key="2">
    <source>
        <dbReference type="EMBL" id="RDI49807.1"/>
    </source>
</evidence>
<dbReference type="PROSITE" id="PS50943">
    <property type="entry name" value="HTH_CROC1"/>
    <property type="match status" value="1"/>
</dbReference>
<dbReference type="OrthoDB" id="4285266at2"/>
<dbReference type="Pfam" id="PF13560">
    <property type="entry name" value="HTH_31"/>
    <property type="match status" value="1"/>
</dbReference>
<dbReference type="InterPro" id="IPR001387">
    <property type="entry name" value="Cro/C1-type_HTH"/>
</dbReference>
<dbReference type="CDD" id="cd00093">
    <property type="entry name" value="HTH_XRE"/>
    <property type="match status" value="1"/>
</dbReference>
<name>A0A370H1U3_9NOCA</name>
<keyword evidence="3" id="KW-1185">Reference proteome</keyword>
<dbReference type="Proteomes" id="UP000255355">
    <property type="component" value="Unassembled WGS sequence"/>
</dbReference>
<dbReference type="InterPro" id="IPR043917">
    <property type="entry name" value="DUF5753"/>
</dbReference>
<reference evidence="2 3" key="1">
    <citation type="submission" date="2018-07" db="EMBL/GenBank/DDBJ databases">
        <title>Genomic Encyclopedia of Type Strains, Phase IV (KMG-IV): sequencing the most valuable type-strain genomes for metagenomic binning, comparative biology and taxonomic classification.</title>
        <authorList>
            <person name="Goeker M."/>
        </authorList>
    </citation>
    <scope>NUCLEOTIDE SEQUENCE [LARGE SCALE GENOMIC DNA]</scope>
    <source>
        <strain evidence="2 3">DSM 44952</strain>
    </source>
</reference>